<sequence>MIYDNIRTICEKKNISIKQVERELGFSNSSICKWNECEPSVWKVQKVADYLGVSMEYLLSDQKEAS</sequence>
<protein>
    <submittedName>
        <fullName evidence="2">Helix-turn-helix domain</fullName>
    </submittedName>
</protein>
<dbReference type="AlphaFoldDB" id="A0A173WPH2"/>
<dbReference type="Gene3D" id="1.10.260.40">
    <property type="entry name" value="lambda repressor-like DNA-binding domains"/>
    <property type="match status" value="1"/>
</dbReference>
<gene>
    <name evidence="2" type="ORF">ERS852394_00176</name>
</gene>
<proteinExistence type="predicted"/>
<dbReference type="Proteomes" id="UP000095409">
    <property type="component" value="Unassembled WGS sequence"/>
</dbReference>
<feature type="domain" description="HTH cro/C1-type" evidence="1">
    <location>
        <begin position="6"/>
        <end position="58"/>
    </location>
</feature>
<evidence type="ECO:0000313" key="2">
    <source>
        <dbReference type="EMBL" id="CUN41459.1"/>
    </source>
</evidence>
<dbReference type="GO" id="GO:0003677">
    <property type="term" value="F:DNA binding"/>
    <property type="evidence" value="ECO:0007669"/>
    <property type="project" value="InterPro"/>
</dbReference>
<dbReference type="PROSITE" id="PS50943">
    <property type="entry name" value="HTH_CROC1"/>
    <property type="match status" value="1"/>
</dbReference>
<name>A0A173WPH2_9FIRM</name>
<evidence type="ECO:0000259" key="1">
    <source>
        <dbReference type="PROSITE" id="PS50943"/>
    </source>
</evidence>
<dbReference type="Pfam" id="PF13443">
    <property type="entry name" value="HTH_26"/>
    <property type="match status" value="1"/>
</dbReference>
<dbReference type="InterPro" id="IPR010982">
    <property type="entry name" value="Lambda_DNA-bd_dom_sf"/>
</dbReference>
<organism evidence="2 3">
    <name type="scientific">Blautia obeum</name>
    <dbReference type="NCBI Taxonomy" id="40520"/>
    <lineage>
        <taxon>Bacteria</taxon>
        <taxon>Bacillati</taxon>
        <taxon>Bacillota</taxon>
        <taxon>Clostridia</taxon>
        <taxon>Lachnospirales</taxon>
        <taxon>Lachnospiraceae</taxon>
        <taxon>Blautia</taxon>
    </lineage>
</organism>
<dbReference type="SUPFAM" id="SSF47413">
    <property type="entry name" value="lambda repressor-like DNA-binding domains"/>
    <property type="match status" value="1"/>
</dbReference>
<dbReference type="InterPro" id="IPR001387">
    <property type="entry name" value="Cro/C1-type_HTH"/>
</dbReference>
<dbReference type="RefSeq" id="WP_055065449.1">
    <property type="nucleotide sequence ID" value="NZ_CYZD01000001.1"/>
</dbReference>
<dbReference type="EMBL" id="CYZD01000001">
    <property type="protein sequence ID" value="CUN41459.1"/>
    <property type="molecule type" value="Genomic_DNA"/>
</dbReference>
<evidence type="ECO:0000313" key="3">
    <source>
        <dbReference type="Proteomes" id="UP000095409"/>
    </source>
</evidence>
<accession>A0A173WPH2</accession>
<dbReference type="SMART" id="SM00530">
    <property type="entry name" value="HTH_XRE"/>
    <property type="match status" value="1"/>
</dbReference>
<dbReference type="CDD" id="cd00093">
    <property type="entry name" value="HTH_XRE"/>
    <property type="match status" value="1"/>
</dbReference>
<reference evidence="2 3" key="1">
    <citation type="submission" date="2015-09" db="EMBL/GenBank/DDBJ databases">
        <authorList>
            <consortium name="Pathogen Informatics"/>
        </authorList>
    </citation>
    <scope>NUCLEOTIDE SEQUENCE [LARGE SCALE GENOMIC DNA]</scope>
    <source>
        <strain evidence="2 3">2789STDY5608837</strain>
    </source>
</reference>